<dbReference type="InterPro" id="IPR050523">
    <property type="entry name" value="AKR_Detox_Biosynth"/>
</dbReference>
<organism evidence="3 4">
    <name type="scientific">Paenibacillus alba</name>
    <dbReference type="NCBI Taxonomy" id="1197127"/>
    <lineage>
        <taxon>Bacteria</taxon>
        <taxon>Bacillati</taxon>
        <taxon>Bacillota</taxon>
        <taxon>Bacilli</taxon>
        <taxon>Bacillales</taxon>
        <taxon>Paenibacillaceae</taxon>
        <taxon>Paenibacillus</taxon>
    </lineage>
</organism>
<evidence type="ECO:0000313" key="3">
    <source>
        <dbReference type="EMBL" id="MEC0227806.1"/>
    </source>
</evidence>
<gene>
    <name evidence="3" type="ORF">P4I72_11790</name>
</gene>
<dbReference type="SUPFAM" id="SSF51430">
    <property type="entry name" value="NAD(P)-linked oxidoreductase"/>
    <property type="match status" value="1"/>
</dbReference>
<dbReference type="RefSeq" id="WP_326072096.1">
    <property type="nucleotide sequence ID" value="NZ_JARLKY010000023.1"/>
</dbReference>
<dbReference type="Gene3D" id="3.20.20.100">
    <property type="entry name" value="NADP-dependent oxidoreductase domain"/>
    <property type="match status" value="1"/>
</dbReference>
<dbReference type="PANTHER" id="PTHR43364">
    <property type="entry name" value="NADH-SPECIFIC METHYLGLYOXAL REDUCTASE-RELATED"/>
    <property type="match status" value="1"/>
</dbReference>
<dbReference type="InterPro" id="IPR036812">
    <property type="entry name" value="NAD(P)_OxRdtase_dom_sf"/>
</dbReference>
<dbReference type="InterPro" id="IPR020471">
    <property type="entry name" value="AKR"/>
</dbReference>
<comment type="caution">
    <text evidence="3">The sequence shown here is derived from an EMBL/GenBank/DDBJ whole genome shotgun (WGS) entry which is preliminary data.</text>
</comment>
<dbReference type="InterPro" id="IPR023210">
    <property type="entry name" value="NADP_OxRdtase_dom"/>
</dbReference>
<proteinExistence type="predicted"/>
<dbReference type="EMBL" id="JARLKY010000023">
    <property type="protein sequence ID" value="MEC0227806.1"/>
    <property type="molecule type" value="Genomic_DNA"/>
</dbReference>
<evidence type="ECO:0000256" key="1">
    <source>
        <dbReference type="ARBA" id="ARBA00023002"/>
    </source>
</evidence>
<dbReference type="PRINTS" id="PR00069">
    <property type="entry name" value="ALDKETRDTASE"/>
</dbReference>
<sequence>MKYMQIQGVEKQISRLIMGTGDLRKLEEPERAMLDAYIAAGGNAFDTAHQYRNKEKILGQWLAEKNLREHVVILTKGAHHDDGSPGPRVNPQAIRKDLTESLERLGTDYVDLYALHRDDPSVAVGPIMEELNEHIQAKRIRAIGASNWSHGRVQEANEYAASHNLIGFAFNSPNLSLAKANEPRWEGCVSADEETCRWHAANQLPLFAWSSQAGGFFSGNFSPDDRTDEEMVRVYYSENNWERYRRAVKLAEEKQVTPIQIALSYVLNQSFPTCAIIGPRKPEELQSSIASMNLQLTPGEIDWLDLQKEEIAK</sequence>
<reference evidence="3 4" key="1">
    <citation type="submission" date="2023-03" db="EMBL/GenBank/DDBJ databases">
        <title>Bacillus Genome Sequencing.</title>
        <authorList>
            <person name="Dunlap C."/>
        </authorList>
    </citation>
    <scope>NUCLEOTIDE SEQUENCE [LARGE SCALE GENOMIC DNA]</scope>
    <source>
        <strain evidence="3 4">BD-533</strain>
    </source>
</reference>
<dbReference type="Pfam" id="PF00248">
    <property type="entry name" value="Aldo_ket_red"/>
    <property type="match status" value="1"/>
</dbReference>
<accession>A0ABU6G1F7</accession>
<keyword evidence="4" id="KW-1185">Reference proteome</keyword>
<feature type="domain" description="NADP-dependent oxidoreductase" evidence="2">
    <location>
        <begin position="16"/>
        <end position="304"/>
    </location>
</feature>
<name>A0ABU6G1F7_9BACL</name>
<dbReference type="Proteomes" id="UP001338137">
    <property type="component" value="Unassembled WGS sequence"/>
</dbReference>
<evidence type="ECO:0000259" key="2">
    <source>
        <dbReference type="Pfam" id="PF00248"/>
    </source>
</evidence>
<evidence type="ECO:0000313" key="4">
    <source>
        <dbReference type="Proteomes" id="UP001338137"/>
    </source>
</evidence>
<keyword evidence="1" id="KW-0560">Oxidoreductase</keyword>
<dbReference type="PANTHER" id="PTHR43364:SF4">
    <property type="entry name" value="NAD(P)-LINKED OXIDOREDUCTASE SUPERFAMILY PROTEIN"/>
    <property type="match status" value="1"/>
</dbReference>
<dbReference type="CDD" id="cd19082">
    <property type="entry name" value="AKR_AKR10A1_2"/>
    <property type="match status" value="1"/>
</dbReference>
<protein>
    <submittedName>
        <fullName evidence="3">Aldo/keto reductase</fullName>
    </submittedName>
</protein>